<dbReference type="Proteomes" id="UP001221898">
    <property type="component" value="Unassembled WGS sequence"/>
</dbReference>
<accession>A0AAD7T563</accession>
<reference evidence="1" key="1">
    <citation type="journal article" date="2023" name="Science">
        <title>Genome structures resolve the early diversification of teleost fishes.</title>
        <authorList>
            <person name="Parey E."/>
            <person name="Louis A."/>
            <person name="Montfort J."/>
            <person name="Bouchez O."/>
            <person name="Roques C."/>
            <person name="Iampietro C."/>
            <person name="Lluch J."/>
            <person name="Castinel A."/>
            <person name="Donnadieu C."/>
            <person name="Desvignes T."/>
            <person name="Floi Bucao C."/>
            <person name="Jouanno E."/>
            <person name="Wen M."/>
            <person name="Mejri S."/>
            <person name="Dirks R."/>
            <person name="Jansen H."/>
            <person name="Henkel C."/>
            <person name="Chen W.J."/>
            <person name="Zahm M."/>
            <person name="Cabau C."/>
            <person name="Klopp C."/>
            <person name="Thompson A.W."/>
            <person name="Robinson-Rechavi M."/>
            <person name="Braasch I."/>
            <person name="Lecointre G."/>
            <person name="Bobe J."/>
            <person name="Postlethwait J.H."/>
            <person name="Berthelot C."/>
            <person name="Roest Crollius H."/>
            <person name="Guiguen Y."/>
        </authorList>
    </citation>
    <scope>NUCLEOTIDE SEQUENCE</scope>
    <source>
        <strain evidence="1">NC1722</strain>
    </source>
</reference>
<evidence type="ECO:0000313" key="2">
    <source>
        <dbReference type="Proteomes" id="UP001221898"/>
    </source>
</evidence>
<comment type="caution">
    <text evidence="1">The sequence shown here is derived from an EMBL/GenBank/DDBJ whole genome shotgun (WGS) entry which is preliminary data.</text>
</comment>
<proteinExistence type="predicted"/>
<evidence type="ECO:0000313" key="1">
    <source>
        <dbReference type="EMBL" id="KAJ8413947.1"/>
    </source>
</evidence>
<keyword evidence="2" id="KW-1185">Reference proteome</keyword>
<dbReference type="EMBL" id="JAINUG010000014">
    <property type="protein sequence ID" value="KAJ8413947.1"/>
    <property type="molecule type" value="Genomic_DNA"/>
</dbReference>
<gene>
    <name evidence="1" type="ORF">AAFF_G00065450</name>
</gene>
<protein>
    <submittedName>
        <fullName evidence="1">Uncharacterized protein</fullName>
    </submittedName>
</protein>
<organism evidence="1 2">
    <name type="scientific">Aldrovandia affinis</name>
    <dbReference type="NCBI Taxonomy" id="143900"/>
    <lineage>
        <taxon>Eukaryota</taxon>
        <taxon>Metazoa</taxon>
        <taxon>Chordata</taxon>
        <taxon>Craniata</taxon>
        <taxon>Vertebrata</taxon>
        <taxon>Euteleostomi</taxon>
        <taxon>Actinopterygii</taxon>
        <taxon>Neopterygii</taxon>
        <taxon>Teleostei</taxon>
        <taxon>Notacanthiformes</taxon>
        <taxon>Halosauridae</taxon>
        <taxon>Aldrovandia</taxon>
    </lineage>
</organism>
<sequence length="80" mass="9078">MQIKLDGQSVTSTMEVKFKVQALSSLRKIPKEIADSYLSYVQCLGSRSQKIIVVFDGYSSSPKDHDHIRHTNNFCCDLQI</sequence>
<name>A0AAD7T563_9TELE</name>
<dbReference type="AlphaFoldDB" id="A0AAD7T563"/>